<accession>A0ABQ9Z4L6</accession>
<evidence type="ECO:0000313" key="1">
    <source>
        <dbReference type="EMBL" id="KAK4007832.1"/>
    </source>
</evidence>
<proteinExistence type="predicted"/>
<gene>
    <name evidence="1" type="ORF">OUZ56_012984</name>
</gene>
<sequence>MPRRSGLNRNKSVKLKQQNTIAEFTIMFNAGGEFGRSCIGVKNKIVRFVQPSRVFVPLSNKEKSVPTSPKKSEFA</sequence>
<name>A0ABQ9Z4L6_9CRUS</name>
<protein>
    <submittedName>
        <fullName evidence="1">Uncharacterized protein</fullName>
    </submittedName>
</protein>
<organism evidence="1 2">
    <name type="scientific">Daphnia magna</name>
    <dbReference type="NCBI Taxonomy" id="35525"/>
    <lineage>
        <taxon>Eukaryota</taxon>
        <taxon>Metazoa</taxon>
        <taxon>Ecdysozoa</taxon>
        <taxon>Arthropoda</taxon>
        <taxon>Crustacea</taxon>
        <taxon>Branchiopoda</taxon>
        <taxon>Diplostraca</taxon>
        <taxon>Cladocera</taxon>
        <taxon>Anomopoda</taxon>
        <taxon>Daphniidae</taxon>
        <taxon>Daphnia</taxon>
    </lineage>
</organism>
<dbReference type="Proteomes" id="UP001234178">
    <property type="component" value="Unassembled WGS sequence"/>
</dbReference>
<evidence type="ECO:0000313" key="2">
    <source>
        <dbReference type="Proteomes" id="UP001234178"/>
    </source>
</evidence>
<dbReference type="EMBL" id="JAOYFB010000002">
    <property type="protein sequence ID" value="KAK4007832.1"/>
    <property type="molecule type" value="Genomic_DNA"/>
</dbReference>
<keyword evidence="2" id="KW-1185">Reference proteome</keyword>
<reference evidence="1 2" key="1">
    <citation type="journal article" date="2023" name="Nucleic Acids Res.">
        <title>The hologenome of Daphnia magna reveals possible DNA methylation and microbiome-mediated evolution of the host genome.</title>
        <authorList>
            <person name="Chaturvedi A."/>
            <person name="Li X."/>
            <person name="Dhandapani V."/>
            <person name="Marshall H."/>
            <person name="Kissane S."/>
            <person name="Cuenca-Cambronero M."/>
            <person name="Asole G."/>
            <person name="Calvet F."/>
            <person name="Ruiz-Romero M."/>
            <person name="Marangio P."/>
            <person name="Guigo R."/>
            <person name="Rago D."/>
            <person name="Mirbahai L."/>
            <person name="Eastwood N."/>
            <person name="Colbourne J.K."/>
            <person name="Zhou J."/>
            <person name="Mallon E."/>
            <person name="Orsini L."/>
        </authorList>
    </citation>
    <scope>NUCLEOTIDE SEQUENCE [LARGE SCALE GENOMIC DNA]</scope>
    <source>
        <strain evidence="1">LRV0_1</strain>
    </source>
</reference>
<comment type="caution">
    <text evidence="1">The sequence shown here is derived from an EMBL/GenBank/DDBJ whole genome shotgun (WGS) entry which is preliminary data.</text>
</comment>